<accession>A0A9P4GLW2</accession>
<protein>
    <submittedName>
        <fullName evidence="3">HET-domain-containing protein</fullName>
    </submittedName>
</protein>
<feature type="region of interest" description="Disordered" evidence="1">
    <location>
        <begin position="672"/>
        <end position="691"/>
    </location>
</feature>
<dbReference type="InterPro" id="IPR010730">
    <property type="entry name" value="HET"/>
</dbReference>
<dbReference type="EMBL" id="ML976615">
    <property type="protein sequence ID" value="KAF1848773.1"/>
    <property type="molecule type" value="Genomic_DNA"/>
</dbReference>
<dbReference type="PANTHER" id="PTHR24148">
    <property type="entry name" value="ANKYRIN REPEAT DOMAIN-CONTAINING PROTEIN 39 HOMOLOG-RELATED"/>
    <property type="match status" value="1"/>
</dbReference>
<evidence type="ECO:0000313" key="3">
    <source>
        <dbReference type="EMBL" id="KAF1848773.1"/>
    </source>
</evidence>
<proteinExistence type="predicted"/>
<name>A0A9P4GLW2_9PLEO</name>
<dbReference type="RefSeq" id="XP_040791336.1">
    <property type="nucleotide sequence ID" value="XM_040930763.1"/>
</dbReference>
<gene>
    <name evidence="3" type="ORF">K460DRAFT_330055</name>
</gene>
<dbReference type="Pfam" id="PF06985">
    <property type="entry name" value="HET"/>
    <property type="match status" value="1"/>
</dbReference>
<dbReference type="GeneID" id="63848015"/>
<dbReference type="Pfam" id="PF26639">
    <property type="entry name" value="Het-6_barrel"/>
    <property type="match status" value="1"/>
</dbReference>
<evidence type="ECO:0000256" key="1">
    <source>
        <dbReference type="SAM" id="MobiDB-lite"/>
    </source>
</evidence>
<dbReference type="InterPro" id="IPR052895">
    <property type="entry name" value="HetReg/Transcr_Mod"/>
</dbReference>
<organism evidence="3 4">
    <name type="scientific">Cucurbitaria berberidis CBS 394.84</name>
    <dbReference type="NCBI Taxonomy" id="1168544"/>
    <lineage>
        <taxon>Eukaryota</taxon>
        <taxon>Fungi</taxon>
        <taxon>Dikarya</taxon>
        <taxon>Ascomycota</taxon>
        <taxon>Pezizomycotina</taxon>
        <taxon>Dothideomycetes</taxon>
        <taxon>Pleosporomycetidae</taxon>
        <taxon>Pleosporales</taxon>
        <taxon>Pleosporineae</taxon>
        <taxon>Cucurbitariaceae</taxon>
        <taxon>Cucurbitaria</taxon>
    </lineage>
</organism>
<sequence>MATYKYAPLKHQECEIRLVTLRPGQWNDDIAFTICHTPLIRPKDEEHICRRLSVQELNQTLPNGYRCGETLNGRYLFMQEKDGANSWELGMPMLPQKDILDSWYHPDPNFDPALYEVQSRRPGSDSRPEYEALSYTWSCSADPVIAHELSATPSTMKIRANLALALRYLRYLDKPRNLWIDAICINQNDISERNREISRMRDIYSLATRTILWVGGETSDSAKALATLEYFGEQVECLGGGQCADTPGTTQLGWFQTDCELPYDEQTWSSLVAFFQRPWFTRVWVLQEAILGGERCVIQCGKDTALFYSLRKTMLVMARNTTVPAALRSLLSSYRPGLLPSSIRSFAGLVSWTRDHHCTDPRDKIYGILGLVSPSIAQGITTNYLLPTSRIYERAFLSCVLSTGRLHLLQQCRLSQQLYDGPSWLPNFAVKDSSATFELELGRHASGLAAAHAKYFAPDTLEVLGFNGGAVVLVSMESSSNAKDIFRAIRRAVPGHCNSSSYVAGGSLLDAYLESGFQGQTRDRYPKFRFPSFQSLQSNYHQHSSHHTEHVEFNINTLGQEIENVVFFTTQDGYVGLTPTGVAEGDCVSILLGADYPILLRPTMSGEYFVVGPCYIHGLMSGEALLGPIPNPWQIKMYRGYSSGWLTLFSQPPNVKTFQDPRLSPLSSQWKEVGGNDDGPPIAPSTFQNTNTGKVIDSDPRMLPNGLERRGVKLEKFRLI</sequence>
<comment type="caution">
    <text evidence="3">The sequence shown here is derived from an EMBL/GenBank/DDBJ whole genome shotgun (WGS) entry which is preliminary data.</text>
</comment>
<evidence type="ECO:0000313" key="4">
    <source>
        <dbReference type="Proteomes" id="UP000800039"/>
    </source>
</evidence>
<dbReference type="PANTHER" id="PTHR24148:SF64">
    <property type="entry name" value="HETEROKARYON INCOMPATIBILITY DOMAIN-CONTAINING PROTEIN"/>
    <property type="match status" value="1"/>
</dbReference>
<feature type="domain" description="Heterokaryon incompatibility" evidence="2">
    <location>
        <begin position="130"/>
        <end position="288"/>
    </location>
</feature>
<keyword evidence="4" id="KW-1185">Reference proteome</keyword>
<reference evidence="3" key="1">
    <citation type="submission" date="2020-01" db="EMBL/GenBank/DDBJ databases">
        <authorList>
            <consortium name="DOE Joint Genome Institute"/>
            <person name="Haridas S."/>
            <person name="Albert R."/>
            <person name="Binder M."/>
            <person name="Bloem J."/>
            <person name="Labutti K."/>
            <person name="Salamov A."/>
            <person name="Andreopoulos B."/>
            <person name="Baker S.E."/>
            <person name="Barry K."/>
            <person name="Bills G."/>
            <person name="Bluhm B.H."/>
            <person name="Cannon C."/>
            <person name="Castanera R."/>
            <person name="Culley D.E."/>
            <person name="Daum C."/>
            <person name="Ezra D."/>
            <person name="Gonzalez J.B."/>
            <person name="Henrissat B."/>
            <person name="Kuo A."/>
            <person name="Liang C."/>
            <person name="Lipzen A."/>
            <person name="Lutzoni F."/>
            <person name="Magnuson J."/>
            <person name="Mondo S."/>
            <person name="Nolan M."/>
            <person name="Ohm R."/>
            <person name="Pangilinan J."/>
            <person name="Park H.-J."/>
            <person name="Ramirez L."/>
            <person name="Alfaro M."/>
            <person name="Sun H."/>
            <person name="Tritt A."/>
            <person name="Yoshinaga Y."/>
            <person name="Zwiers L.-H."/>
            <person name="Turgeon B.G."/>
            <person name="Goodwin S.B."/>
            <person name="Spatafora J.W."/>
            <person name="Crous P.W."/>
            <person name="Grigoriev I.V."/>
        </authorList>
    </citation>
    <scope>NUCLEOTIDE SEQUENCE</scope>
    <source>
        <strain evidence="3">CBS 394.84</strain>
    </source>
</reference>
<dbReference type="OrthoDB" id="4850726at2759"/>
<dbReference type="AlphaFoldDB" id="A0A9P4GLW2"/>
<evidence type="ECO:0000259" key="2">
    <source>
        <dbReference type="Pfam" id="PF06985"/>
    </source>
</evidence>
<dbReference type="Proteomes" id="UP000800039">
    <property type="component" value="Unassembled WGS sequence"/>
</dbReference>